<feature type="transmembrane region" description="Helical" evidence="6">
    <location>
        <begin position="274"/>
        <end position="294"/>
    </location>
</feature>
<evidence type="ECO:0000259" key="7">
    <source>
        <dbReference type="Pfam" id="PF02687"/>
    </source>
</evidence>
<keyword evidence="8" id="KW-0547">Nucleotide-binding</keyword>
<reference evidence="9" key="2">
    <citation type="submission" date="2017-05" db="EMBL/GenBank/DDBJ databases">
        <title>Draft genome sequence of Geobacter pelophilus, a iron(III)-reducing bacteria.</title>
        <authorList>
            <person name="Aoyagi T."/>
            <person name="Koike H."/>
            <person name="Morita T."/>
            <person name="Sato Y."/>
            <person name="Habe H."/>
            <person name="Hori T."/>
        </authorList>
    </citation>
    <scope>NUCLEOTIDE SEQUENCE [LARGE SCALE GENOMIC DNA]</scope>
    <source>
        <strain evidence="9">Drf2</strain>
    </source>
</reference>
<feature type="domain" description="ABC3 transporter permease C-terminal" evidence="7">
    <location>
        <begin position="274"/>
        <end position="387"/>
    </location>
</feature>
<evidence type="ECO:0000313" key="8">
    <source>
        <dbReference type="EMBL" id="GAW67304.1"/>
    </source>
</evidence>
<feature type="transmembrane region" description="Helical" evidence="6">
    <location>
        <begin position="362"/>
        <end position="383"/>
    </location>
</feature>
<dbReference type="InterPro" id="IPR051125">
    <property type="entry name" value="ABC-4/HrtB_transporter"/>
</dbReference>
<keyword evidence="3 6" id="KW-0812">Transmembrane</keyword>
<evidence type="ECO:0000256" key="3">
    <source>
        <dbReference type="ARBA" id="ARBA00022692"/>
    </source>
</evidence>
<name>A0ABQ0MK46_9BACT</name>
<feature type="transmembrane region" description="Helical" evidence="6">
    <location>
        <begin position="315"/>
        <end position="342"/>
    </location>
</feature>
<proteinExistence type="predicted"/>
<evidence type="ECO:0000256" key="4">
    <source>
        <dbReference type="ARBA" id="ARBA00022989"/>
    </source>
</evidence>
<evidence type="ECO:0000256" key="5">
    <source>
        <dbReference type="ARBA" id="ARBA00023136"/>
    </source>
</evidence>
<evidence type="ECO:0000256" key="1">
    <source>
        <dbReference type="ARBA" id="ARBA00004651"/>
    </source>
</evidence>
<dbReference type="EMBL" id="BDQG01000001">
    <property type="protein sequence ID" value="GAW67304.1"/>
    <property type="molecule type" value="Genomic_DNA"/>
</dbReference>
<gene>
    <name evidence="8" type="ORF">GPEL0_01r3064</name>
</gene>
<feature type="transmembrane region" description="Helical" evidence="6">
    <location>
        <begin position="6"/>
        <end position="25"/>
    </location>
</feature>
<keyword evidence="4 6" id="KW-1133">Transmembrane helix</keyword>
<dbReference type="Proteomes" id="UP000194153">
    <property type="component" value="Unassembled WGS sequence"/>
</dbReference>
<sequence>MPLLLVLGFLGVLVFILKYIIRNLFRHKLRSVLTVVGVAVAVLAFGLLRTLVGLWYAGAEHASDTRLVTRNAISLVFPLPFSYLDRIRGVPGVSSVSYGNWFGGIYIEEKNFFANYAVEPRTYLALYPEFVLSEKEKNDFILDRKGCIVGERLAKTYGWKVGDLITLKGTIFPGNWEFVVRGIYHGAEKATEERLMLFHWSYLNESVRQSSPRRADQVGFFMIGVKRPELAPEVSLAVDSMFKNSLAETLTETEKAFHMGFIAMTEAIMVAIQIVSYMVIAIIMVVAANTMAMTARERIGEYATLKTLGFKAGHLAGLIFGESVAISLLGGLLGVAATFPAAHWIEVELAQYFPFFSVSMQTLLYEMLAALSVGVVSGIFPTWRGATIRIAQGLKRIG</sequence>
<reference evidence="8 9" key="1">
    <citation type="submission" date="2017-04" db="EMBL/GenBank/DDBJ databases">
        <authorList>
            <consortium name="Geobacter pelophilus Genome Sequencing"/>
            <person name="Aoyagi T."/>
            <person name="Koike H."/>
            <person name="Hori T."/>
        </authorList>
    </citation>
    <scope>NUCLEOTIDE SEQUENCE [LARGE SCALE GENOMIC DNA]</scope>
    <source>
        <strain evidence="8 9">Drf2</strain>
    </source>
</reference>
<comment type="caution">
    <text evidence="8">The sequence shown here is derived from an EMBL/GenBank/DDBJ whole genome shotgun (WGS) entry which is preliminary data.</text>
</comment>
<evidence type="ECO:0000256" key="6">
    <source>
        <dbReference type="SAM" id="Phobius"/>
    </source>
</evidence>
<accession>A0ABQ0MK46</accession>
<feature type="transmembrane region" description="Helical" evidence="6">
    <location>
        <begin position="32"/>
        <end position="57"/>
    </location>
</feature>
<keyword evidence="9" id="KW-1185">Reference proteome</keyword>
<organism evidence="8 9">
    <name type="scientific">Geoanaerobacter pelophilus</name>
    <dbReference type="NCBI Taxonomy" id="60036"/>
    <lineage>
        <taxon>Bacteria</taxon>
        <taxon>Pseudomonadati</taxon>
        <taxon>Thermodesulfobacteriota</taxon>
        <taxon>Desulfuromonadia</taxon>
        <taxon>Geobacterales</taxon>
        <taxon>Geobacteraceae</taxon>
        <taxon>Geoanaerobacter</taxon>
    </lineage>
</organism>
<evidence type="ECO:0000256" key="2">
    <source>
        <dbReference type="ARBA" id="ARBA00022475"/>
    </source>
</evidence>
<dbReference type="PANTHER" id="PTHR43738:SF3">
    <property type="entry name" value="ABC TRANSPORTER PERMEASE"/>
    <property type="match status" value="1"/>
</dbReference>
<keyword evidence="2" id="KW-1003">Cell membrane</keyword>
<evidence type="ECO:0000313" key="9">
    <source>
        <dbReference type="Proteomes" id="UP000194153"/>
    </source>
</evidence>
<dbReference type="Pfam" id="PF02687">
    <property type="entry name" value="FtsX"/>
    <property type="match status" value="1"/>
</dbReference>
<comment type="subcellular location">
    <subcellularLocation>
        <location evidence="1">Cell membrane</location>
        <topology evidence="1">Multi-pass membrane protein</topology>
    </subcellularLocation>
</comment>
<dbReference type="GO" id="GO:0005524">
    <property type="term" value="F:ATP binding"/>
    <property type="evidence" value="ECO:0007669"/>
    <property type="project" value="UniProtKB-KW"/>
</dbReference>
<dbReference type="PANTHER" id="PTHR43738">
    <property type="entry name" value="ABC TRANSPORTER, MEMBRANE PROTEIN"/>
    <property type="match status" value="1"/>
</dbReference>
<protein>
    <submittedName>
        <fullName evidence="8">ABC transporter ATP-binding protein</fullName>
    </submittedName>
</protein>
<keyword evidence="5 6" id="KW-0472">Membrane</keyword>
<keyword evidence="8" id="KW-0067">ATP-binding</keyword>
<dbReference type="InterPro" id="IPR003838">
    <property type="entry name" value="ABC3_permease_C"/>
</dbReference>